<dbReference type="InterPro" id="IPR015943">
    <property type="entry name" value="WD40/YVTN_repeat-like_dom_sf"/>
</dbReference>
<keyword evidence="4" id="KW-0677">Repeat</keyword>
<dbReference type="SMART" id="SM00320">
    <property type="entry name" value="WD40"/>
    <property type="match status" value="7"/>
</dbReference>
<evidence type="ECO:0000313" key="10">
    <source>
        <dbReference type="Proteomes" id="UP000008237"/>
    </source>
</evidence>
<dbReference type="Pfam" id="PF08154">
    <property type="entry name" value="NLE"/>
    <property type="match status" value="1"/>
</dbReference>
<dbReference type="FunCoup" id="E2BHL7">
    <property type="interactions" value="1639"/>
</dbReference>
<organism evidence="10">
    <name type="scientific">Harpegnathos saltator</name>
    <name type="common">Jerdon's jumping ant</name>
    <dbReference type="NCBI Taxonomy" id="610380"/>
    <lineage>
        <taxon>Eukaryota</taxon>
        <taxon>Metazoa</taxon>
        <taxon>Ecdysozoa</taxon>
        <taxon>Arthropoda</taxon>
        <taxon>Hexapoda</taxon>
        <taxon>Insecta</taxon>
        <taxon>Pterygota</taxon>
        <taxon>Neoptera</taxon>
        <taxon>Endopterygota</taxon>
        <taxon>Hymenoptera</taxon>
        <taxon>Apocrita</taxon>
        <taxon>Aculeata</taxon>
        <taxon>Formicoidea</taxon>
        <taxon>Formicidae</taxon>
        <taxon>Ponerinae</taxon>
        <taxon>Ponerini</taxon>
        <taxon>Harpegnathos</taxon>
    </lineage>
</organism>
<dbReference type="Pfam" id="PF00400">
    <property type="entry name" value="WD40"/>
    <property type="match status" value="6"/>
</dbReference>
<keyword evidence="1 6" id="KW-0690">Ribosome biogenesis</keyword>
<evidence type="ECO:0000256" key="6">
    <source>
        <dbReference type="HAMAP-Rule" id="MF_03029"/>
    </source>
</evidence>
<evidence type="ECO:0000256" key="5">
    <source>
        <dbReference type="ARBA" id="ARBA00023242"/>
    </source>
</evidence>
<sequence>MASTSDEIGFLQIRLTTKQEQYAVPDYPLSVKSSTNKEELNILVHGLLKEANAEQNKVKFDFLVASQLLRTSLKEHLNEREISTEEVIEVEYVEKYPPPQPKECIIQDDWISAVAVHGKWILTGSYDNSLHIWTTKGKQLLEISGHTSAVKAVAWVSVIDNNAFFVSASEDQSTMIWSWNITKNSAECVYICEGHERGILTLGLNHSKTQLATGGWDTMLKIWLTSTQNETEDEEPTSKRIKAKRSKTRLPQRTLAGHKGAISGLVWSDKTEVITASWDHTLKIWDSELGGIKHEIPGNNVFFDVDYSPLARAVIAPSTDNQLKLYDPRSSEGAIVKTVFKSHTSWVQCARWSTVNEHLFVSGGHDGFVKLWDTRSPKAPLYDLTGHEDKVLCCDWSESNLIVSGGADNALASWMFKQTEDRKSRDAPSLCNAKTQELA</sequence>
<feature type="repeat" description="WD" evidence="7">
    <location>
        <begin position="143"/>
        <end position="178"/>
    </location>
</feature>
<dbReference type="PROSITE" id="PS50082">
    <property type="entry name" value="WD_REPEATS_2"/>
    <property type="match status" value="5"/>
</dbReference>
<reference evidence="9 10" key="1">
    <citation type="journal article" date="2010" name="Science">
        <title>Genomic comparison of the ants Camponotus floridanus and Harpegnathos saltator.</title>
        <authorList>
            <person name="Bonasio R."/>
            <person name="Zhang G."/>
            <person name="Ye C."/>
            <person name="Mutti N.S."/>
            <person name="Fang X."/>
            <person name="Qin N."/>
            <person name="Donahue G."/>
            <person name="Yang P."/>
            <person name="Li Q."/>
            <person name="Li C."/>
            <person name="Zhang P."/>
            <person name="Huang Z."/>
            <person name="Berger S.L."/>
            <person name="Reinberg D."/>
            <person name="Wang J."/>
            <person name="Liebig J."/>
        </authorList>
    </citation>
    <scope>NUCLEOTIDE SEQUENCE [LARGE SCALE GENOMIC DNA]</scope>
    <source>
        <strain evidence="9 10">R22 G/1</strain>
    </source>
</reference>
<dbReference type="GO" id="GO:0030687">
    <property type="term" value="C:preribosome, large subunit precursor"/>
    <property type="evidence" value="ECO:0007669"/>
    <property type="project" value="UniProtKB-UniRule"/>
</dbReference>
<comment type="function">
    <text evidence="6">Required for maturation of ribosomal RNAs and formation of the large ribosomal subunit.</text>
</comment>
<dbReference type="PROSITE" id="PS50294">
    <property type="entry name" value="WD_REPEATS_REGION"/>
    <property type="match status" value="2"/>
</dbReference>
<dbReference type="HAMAP" id="MF_03029">
    <property type="entry name" value="WDR12"/>
    <property type="match status" value="1"/>
</dbReference>
<evidence type="ECO:0000256" key="1">
    <source>
        <dbReference type="ARBA" id="ARBA00022517"/>
    </source>
</evidence>
<name>E2BHL7_HARSA</name>
<dbReference type="InterPro" id="IPR036322">
    <property type="entry name" value="WD40_repeat_dom_sf"/>
</dbReference>
<dbReference type="GO" id="GO:0000466">
    <property type="term" value="P:maturation of 5.8S rRNA from tricistronic rRNA transcript (SSU-rRNA, 5.8S rRNA, LSU-rRNA)"/>
    <property type="evidence" value="ECO:0007669"/>
    <property type="project" value="UniProtKB-UniRule"/>
</dbReference>
<dbReference type="OMA" id="DHKYVEF"/>
<comment type="similarity">
    <text evidence="6">Belongs to the WD repeat WDR12/YTM1 family.</text>
</comment>
<gene>
    <name evidence="9" type="ORF">EAI_06927</name>
</gene>
<dbReference type="CDD" id="cd00200">
    <property type="entry name" value="WD40"/>
    <property type="match status" value="1"/>
</dbReference>
<evidence type="ECO:0000256" key="4">
    <source>
        <dbReference type="ARBA" id="ARBA00022737"/>
    </source>
</evidence>
<evidence type="ECO:0000313" key="9">
    <source>
        <dbReference type="EMBL" id="EFN84816.1"/>
    </source>
</evidence>
<dbReference type="OrthoDB" id="10251381at2759"/>
<feature type="repeat" description="WD" evidence="7">
    <location>
        <begin position="255"/>
        <end position="286"/>
    </location>
</feature>
<keyword evidence="2 6" id="KW-0698">rRNA processing</keyword>
<feature type="repeat" description="WD" evidence="7">
    <location>
        <begin position="192"/>
        <end position="233"/>
    </location>
</feature>
<feature type="repeat" description="WD" evidence="7">
    <location>
        <begin position="384"/>
        <end position="424"/>
    </location>
</feature>
<dbReference type="AlphaFoldDB" id="E2BHL7"/>
<feature type="repeat" description="WD" evidence="7">
    <location>
        <begin position="340"/>
        <end position="382"/>
    </location>
</feature>
<dbReference type="PRINTS" id="PR00320">
    <property type="entry name" value="GPROTEINBRPT"/>
</dbReference>
<dbReference type="PANTHER" id="PTHR19855">
    <property type="entry name" value="WD40 REPEAT PROTEIN 12, 37"/>
    <property type="match status" value="1"/>
</dbReference>
<evidence type="ECO:0000259" key="8">
    <source>
        <dbReference type="Pfam" id="PF08154"/>
    </source>
</evidence>
<proteinExistence type="inferred from homology"/>
<dbReference type="Gene3D" id="2.130.10.10">
    <property type="entry name" value="YVTN repeat-like/Quinoprotein amine dehydrogenase"/>
    <property type="match status" value="2"/>
</dbReference>
<dbReference type="InParanoid" id="E2BHL7"/>
<keyword evidence="5 6" id="KW-0539">Nucleus</keyword>
<dbReference type="InterPro" id="IPR012972">
    <property type="entry name" value="NLE"/>
</dbReference>
<dbReference type="GO" id="GO:0005654">
    <property type="term" value="C:nucleoplasm"/>
    <property type="evidence" value="ECO:0007669"/>
    <property type="project" value="UniProtKB-SubCell"/>
</dbReference>
<dbReference type="Proteomes" id="UP000008237">
    <property type="component" value="Unassembled WGS sequence"/>
</dbReference>
<evidence type="ECO:0000256" key="7">
    <source>
        <dbReference type="PROSITE-ProRule" id="PRU00221"/>
    </source>
</evidence>
<evidence type="ECO:0000256" key="3">
    <source>
        <dbReference type="ARBA" id="ARBA00022574"/>
    </source>
</evidence>
<dbReference type="STRING" id="610380.E2BHL7"/>
<dbReference type="InterPro" id="IPR028599">
    <property type="entry name" value="WDR12/Ytm1"/>
</dbReference>
<dbReference type="PhylomeDB" id="E2BHL7"/>
<keyword evidence="10" id="KW-1185">Reference proteome</keyword>
<dbReference type="FunFam" id="2.130.10.10:FF:001898">
    <property type="entry name" value="Ribosome biogenesis protein WDR12 homolog"/>
    <property type="match status" value="1"/>
</dbReference>
<feature type="domain" description="NLE" evidence="8">
    <location>
        <begin position="11"/>
        <end position="77"/>
    </location>
</feature>
<accession>E2BHL7</accession>
<dbReference type="GO" id="GO:0043021">
    <property type="term" value="F:ribonucleoprotein complex binding"/>
    <property type="evidence" value="ECO:0007669"/>
    <property type="project" value="UniProtKB-UniRule"/>
</dbReference>
<keyword evidence="3 7" id="KW-0853">WD repeat</keyword>
<protein>
    <recommendedName>
        <fullName evidence="6">Ribosome biogenesis protein WDR12 homolog</fullName>
    </recommendedName>
</protein>
<dbReference type="GO" id="GO:0005730">
    <property type="term" value="C:nucleolus"/>
    <property type="evidence" value="ECO:0007669"/>
    <property type="project" value="UniProtKB-SubCell"/>
</dbReference>
<dbReference type="PANTHER" id="PTHR19855:SF11">
    <property type="entry name" value="RIBOSOME BIOGENESIS PROTEIN WDR12"/>
    <property type="match status" value="1"/>
</dbReference>
<dbReference type="GO" id="GO:0000463">
    <property type="term" value="P:maturation of LSU-rRNA from tricistronic rRNA transcript (SSU-rRNA, 5.8S rRNA, LSU-rRNA)"/>
    <property type="evidence" value="ECO:0007669"/>
    <property type="project" value="UniProtKB-UniRule"/>
</dbReference>
<dbReference type="SUPFAM" id="SSF50978">
    <property type="entry name" value="WD40 repeat-like"/>
    <property type="match status" value="1"/>
</dbReference>
<dbReference type="InterPro" id="IPR020472">
    <property type="entry name" value="WD40_PAC1"/>
</dbReference>
<evidence type="ECO:0000256" key="2">
    <source>
        <dbReference type="ARBA" id="ARBA00022552"/>
    </source>
</evidence>
<dbReference type="InterPro" id="IPR001680">
    <property type="entry name" value="WD40_rpt"/>
</dbReference>
<dbReference type="EMBL" id="GL448303">
    <property type="protein sequence ID" value="EFN84816.1"/>
    <property type="molecule type" value="Genomic_DNA"/>
</dbReference>
<comment type="subcellular location">
    <subcellularLocation>
        <location evidence="6">Nucleus</location>
        <location evidence="6">Nucleolus</location>
    </subcellularLocation>
    <subcellularLocation>
        <location evidence="6">Nucleus</location>
        <location evidence="6">Nucleoplasm</location>
    </subcellularLocation>
</comment>
<dbReference type="KEGG" id="hst:105182897"/>